<organism evidence="2 3">
    <name type="scientific">Amniculicola lignicola CBS 123094</name>
    <dbReference type="NCBI Taxonomy" id="1392246"/>
    <lineage>
        <taxon>Eukaryota</taxon>
        <taxon>Fungi</taxon>
        <taxon>Dikarya</taxon>
        <taxon>Ascomycota</taxon>
        <taxon>Pezizomycotina</taxon>
        <taxon>Dothideomycetes</taxon>
        <taxon>Pleosporomycetidae</taxon>
        <taxon>Pleosporales</taxon>
        <taxon>Amniculicolaceae</taxon>
        <taxon>Amniculicola</taxon>
    </lineage>
</organism>
<proteinExistence type="predicted"/>
<name>A0A6A5W1W0_9PLEO</name>
<protein>
    <submittedName>
        <fullName evidence="2">Uncharacterized protein</fullName>
    </submittedName>
</protein>
<dbReference type="Proteomes" id="UP000799779">
    <property type="component" value="Unassembled WGS sequence"/>
</dbReference>
<feature type="region of interest" description="Disordered" evidence="1">
    <location>
        <begin position="1"/>
        <end position="70"/>
    </location>
</feature>
<accession>A0A6A5W1W0</accession>
<keyword evidence="3" id="KW-1185">Reference proteome</keyword>
<dbReference type="OrthoDB" id="4966at2759"/>
<evidence type="ECO:0000313" key="2">
    <source>
        <dbReference type="EMBL" id="KAF1994141.1"/>
    </source>
</evidence>
<sequence length="475" mass="54598">MTDQSSDMDYPPTHIEVVPGLSAPQPGPDAELPPPAGHSASENDSKGKNKRMASDMEVASSDGDSTRPPSPIRIVFRVKNRLPYDAPVWNDDFTAAEYVSAIADVPKASFVAYKAILRHPNLFFQFTLRLPPQDLLKLYSIDKEFHWRCNKYNTSLIYDHAKYHAPAAASVFAPQLFPRFCISDPVLKPMDNRTHLARDIPSLRWVKLVMYRDNIVRQILTLLALEGHIFPRDMATVLMKFWVLMETETIAGRQAQLANPDNWSDADLHLFCLFLLKLDMRFGNPITGQGECALSRLVLVQSRLTFLRNVLLGRELKTYKELHVRVYHSFNDQTINQNVMDMWFDMEDDDGFGDEAYRHGWNFLSQEGWVEDGADLPTGVDMLLEECVTRDLKIESLCVDFFMYGYVDSATGKNISIPVFGNEKKLVYVKEGWPREHERAEAWERAKRVEAKKRAMYAELWERAKRELLMPRNIC</sequence>
<evidence type="ECO:0000313" key="3">
    <source>
        <dbReference type="Proteomes" id="UP000799779"/>
    </source>
</evidence>
<dbReference type="AlphaFoldDB" id="A0A6A5W1W0"/>
<dbReference type="EMBL" id="ML977670">
    <property type="protein sequence ID" value="KAF1994141.1"/>
    <property type="molecule type" value="Genomic_DNA"/>
</dbReference>
<reference evidence="2" key="1">
    <citation type="journal article" date="2020" name="Stud. Mycol.">
        <title>101 Dothideomycetes genomes: a test case for predicting lifestyles and emergence of pathogens.</title>
        <authorList>
            <person name="Haridas S."/>
            <person name="Albert R."/>
            <person name="Binder M."/>
            <person name="Bloem J."/>
            <person name="Labutti K."/>
            <person name="Salamov A."/>
            <person name="Andreopoulos B."/>
            <person name="Baker S."/>
            <person name="Barry K."/>
            <person name="Bills G."/>
            <person name="Bluhm B."/>
            <person name="Cannon C."/>
            <person name="Castanera R."/>
            <person name="Culley D."/>
            <person name="Daum C."/>
            <person name="Ezra D."/>
            <person name="Gonzalez J."/>
            <person name="Henrissat B."/>
            <person name="Kuo A."/>
            <person name="Liang C."/>
            <person name="Lipzen A."/>
            <person name="Lutzoni F."/>
            <person name="Magnuson J."/>
            <person name="Mondo S."/>
            <person name="Nolan M."/>
            <person name="Ohm R."/>
            <person name="Pangilinan J."/>
            <person name="Park H.-J."/>
            <person name="Ramirez L."/>
            <person name="Alfaro M."/>
            <person name="Sun H."/>
            <person name="Tritt A."/>
            <person name="Yoshinaga Y."/>
            <person name="Zwiers L.-H."/>
            <person name="Turgeon B."/>
            <person name="Goodwin S."/>
            <person name="Spatafora J."/>
            <person name="Crous P."/>
            <person name="Grigoriev I."/>
        </authorList>
    </citation>
    <scope>NUCLEOTIDE SEQUENCE</scope>
    <source>
        <strain evidence="2">CBS 123094</strain>
    </source>
</reference>
<evidence type="ECO:0000256" key="1">
    <source>
        <dbReference type="SAM" id="MobiDB-lite"/>
    </source>
</evidence>
<feature type="compositionally biased region" description="Pro residues" evidence="1">
    <location>
        <begin position="25"/>
        <end position="36"/>
    </location>
</feature>
<gene>
    <name evidence="2" type="ORF">P154DRAFT_502373</name>
</gene>